<keyword evidence="1" id="KW-0732">Signal</keyword>
<evidence type="ECO:0000313" key="3">
    <source>
        <dbReference type="EMBL" id="ABM61582.1"/>
    </source>
</evidence>
<reference evidence="3 4" key="2">
    <citation type="journal article" date="2013" name="Stand. Genomic Sci.">
        <title>Complete genome sequence of Halorhodospira halophila SL1.</title>
        <authorList>
            <person name="Challacombe J.F."/>
            <person name="Majid S."/>
            <person name="Deole R."/>
            <person name="Brettin T.S."/>
            <person name="Bruce D."/>
            <person name="Delano S.F."/>
            <person name="Detter J.C."/>
            <person name="Gleasner C.D."/>
            <person name="Han C.S."/>
            <person name="Misra M."/>
            <person name="Reitenga K.G."/>
            <person name="Mikhailova N."/>
            <person name="Woyke T."/>
            <person name="Pitluck S."/>
            <person name="Nolan M."/>
            <person name="Land M.L."/>
            <person name="Saunders E."/>
            <person name="Tapia R."/>
            <person name="Lapidus A."/>
            <person name="Ivanova N."/>
            <person name="Hoff W.D."/>
        </authorList>
    </citation>
    <scope>NUCLEOTIDE SEQUENCE [LARGE SCALE GENOMIC DNA]</scope>
    <source>
        <strain evidence="4">DSM 244 / SL1</strain>
    </source>
</reference>
<dbReference type="Proteomes" id="UP000000647">
    <property type="component" value="Chromosome"/>
</dbReference>
<feature type="domain" description="Phosphatidic acid phosphatase type 2/haloperoxidase" evidence="2">
    <location>
        <begin position="147"/>
        <end position="251"/>
    </location>
</feature>
<sequence length="281" mass="30602">MQHTYRRLLAGSLGIAVLVGLSGAPAPTHAASGDTPGQAESAPGEYTYWGNFLRIPARAAGELVRTDPEGLRRNAIAVGSIAAAFALDQQIRDTMQDDLRGRDSDELTDILYEVGRPKVALAGFVGGYAYSFLARDRYFRETLHLSFQSLLITQVITDTTRNVGRERPRNSPDDAFNFGNRGGQSYFSGHASGTWAVMTVLASRYPHAPVQWGAYGLATAVSLSRVHDDGHWTSDIVTGSLVGYGIGRLTVALDPFESDHVHLTPHRFEDDDWGVGLHARF</sequence>
<evidence type="ECO:0000313" key="4">
    <source>
        <dbReference type="Proteomes" id="UP000000647"/>
    </source>
</evidence>
<proteinExistence type="predicted"/>
<evidence type="ECO:0000259" key="2">
    <source>
        <dbReference type="SMART" id="SM00014"/>
    </source>
</evidence>
<protein>
    <submittedName>
        <fullName evidence="3">Phosphoesterase, PA-phosphatase related protein</fullName>
    </submittedName>
</protein>
<dbReference type="SUPFAM" id="SSF48317">
    <property type="entry name" value="Acid phosphatase/Vanadium-dependent haloperoxidase"/>
    <property type="match status" value="1"/>
</dbReference>
<reference evidence="4" key="1">
    <citation type="submission" date="2006-12" db="EMBL/GenBank/DDBJ databases">
        <title>Complete sequence of Halorhodospira halophila SL1.</title>
        <authorList>
            <consortium name="US DOE Joint Genome Institute"/>
            <person name="Copeland A."/>
            <person name="Lucas S."/>
            <person name="Lapidus A."/>
            <person name="Barry K."/>
            <person name="Detter J.C."/>
            <person name="Glavina del Rio T."/>
            <person name="Hammon N."/>
            <person name="Israni S."/>
            <person name="Dalin E."/>
            <person name="Tice H."/>
            <person name="Pitluck S."/>
            <person name="Saunders E."/>
            <person name="Brettin T."/>
            <person name="Bruce D."/>
            <person name="Han C."/>
            <person name="Tapia R."/>
            <person name="Schmutz J."/>
            <person name="Larimer F."/>
            <person name="Land M."/>
            <person name="Hauser L."/>
            <person name="Kyrpides N."/>
            <person name="Mikhailova N."/>
            <person name="Hoff W."/>
            <person name="Richardson P."/>
        </authorList>
    </citation>
    <scope>NUCLEOTIDE SEQUENCE [LARGE SCALE GENOMIC DNA]</scope>
    <source>
        <strain evidence="4">DSM 244 / SL1</strain>
    </source>
</reference>
<dbReference type="Gene3D" id="1.20.144.10">
    <property type="entry name" value="Phosphatidic acid phosphatase type 2/haloperoxidase"/>
    <property type="match status" value="1"/>
</dbReference>
<dbReference type="InterPro" id="IPR000326">
    <property type="entry name" value="PAP2/HPO"/>
</dbReference>
<dbReference type="AlphaFoldDB" id="A1WV70"/>
<feature type="chain" id="PRO_5002640870" evidence="1">
    <location>
        <begin position="31"/>
        <end position="281"/>
    </location>
</feature>
<evidence type="ECO:0000256" key="1">
    <source>
        <dbReference type="SAM" id="SignalP"/>
    </source>
</evidence>
<dbReference type="OrthoDB" id="19542at2"/>
<dbReference type="eggNOG" id="COG0671">
    <property type="taxonomic scope" value="Bacteria"/>
</dbReference>
<organism evidence="3 4">
    <name type="scientific">Halorhodospira halophila (strain DSM 244 / SL1)</name>
    <name type="common">Ectothiorhodospira halophila (strain DSM 244 / SL1)</name>
    <dbReference type="NCBI Taxonomy" id="349124"/>
    <lineage>
        <taxon>Bacteria</taxon>
        <taxon>Pseudomonadati</taxon>
        <taxon>Pseudomonadota</taxon>
        <taxon>Gammaproteobacteria</taxon>
        <taxon>Chromatiales</taxon>
        <taxon>Ectothiorhodospiraceae</taxon>
        <taxon>Halorhodospira</taxon>
    </lineage>
</organism>
<dbReference type="Pfam" id="PF01569">
    <property type="entry name" value="PAP2"/>
    <property type="match status" value="1"/>
</dbReference>
<dbReference type="STRING" id="349124.Hhal_0806"/>
<keyword evidence="4" id="KW-1185">Reference proteome</keyword>
<dbReference type="KEGG" id="hha:Hhal_0806"/>
<accession>A1WV70</accession>
<dbReference type="SMART" id="SM00014">
    <property type="entry name" value="acidPPc"/>
    <property type="match status" value="1"/>
</dbReference>
<dbReference type="EMBL" id="CP000544">
    <property type="protein sequence ID" value="ABM61582.1"/>
    <property type="molecule type" value="Genomic_DNA"/>
</dbReference>
<gene>
    <name evidence="3" type="ordered locus">Hhal_0806</name>
</gene>
<feature type="signal peptide" evidence="1">
    <location>
        <begin position="1"/>
        <end position="30"/>
    </location>
</feature>
<dbReference type="RefSeq" id="WP_011813605.1">
    <property type="nucleotide sequence ID" value="NC_008789.1"/>
</dbReference>
<name>A1WV70_HALHL</name>
<dbReference type="HOGENOM" id="CLU_989608_0_0_6"/>
<dbReference type="InterPro" id="IPR036938">
    <property type="entry name" value="PAP2/HPO_sf"/>
</dbReference>